<evidence type="ECO:0000256" key="2">
    <source>
        <dbReference type="ARBA" id="ARBA00022617"/>
    </source>
</evidence>
<reference evidence="9 10" key="1">
    <citation type="submission" date="2023-05" db="EMBL/GenBank/DDBJ databases">
        <title>Novel species of genus Flectobacillus isolated from stream in China.</title>
        <authorList>
            <person name="Lu H."/>
        </authorList>
    </citation>
    <scope>NUCLEOTIDE SEQUENCE [LARGE SCALE GENOMIC DNA]</scope>
    <source>
        <strain evidence="9 10">KCTC 42575</strain>
    </source>
</reference>
<evidence type="ECO:0000256" key="4">
    <source>
        <dbReference type="ARBA" id="ARBA00022729"/>
    </source>
</evidence>
<evidence type="ECO:0000256" key="1">
    <source>
        <dbReference type="ARBA" id="ARBA00004196"/>
    </source>
</evidence>
<accession>A0ABT6Y799</accession>
<dbReference type="Gene3D" id="1.10.760.10">
    <property type="entry name" value="Cytochrome c-like domain"/>
    <property type="match status" value="2"/>
</dbReference>
<keyword evidence="9" id="KW-0575">Peroxidase</keyword>
<dbReference type="Proteomes" id="UP001236507">
    <property type="component" value="Unassembled WGS sequence"/>
</dbReference>
<comment type="caution">
    <text evidence="9">The sequence shown here is derived from an EMBL/GenBank/DDBJ whole genome shotgun (WGS) entry which is preliminary data.</text>
</comment>
<keyword evidence="6 7" id="KW-0408">Iron</keyword>
<dbReference type="PANTHER" id="PTHR30600:SF10">
    <property type="entry name" value="BLL6722 PROTEIN"/>
    <property type="match status" value="1"/>
</dbReference>
<evidence type="ECO:0000256" key="6">
    <source>
        <dbReference type="ARBA" id="ARBA00023004"/>
    </source>
</evidence>
<keyword evidence="4" id="KW-0732">Signal</keyword>
<dbReference type="SUPFAM" id="SSF46626">
    <property type="entry name" value="Cytochrome c"/>
    <property type="match status" value="2"/>
</dbReference>
<dbReference type="GO" id="GO:0004601">
    <property type="term" value="F:peroxidase activity"/>
    <property type="evidence" value="ECO:0007669"/>
    <property type="project" value="UniProtKB-KW"/>
</dbReference>
<evidence type="ECO:0000256" key="7">
    <source>
        <dbReference type="PROSITE-ProRule" id="PRU00433"/>
    </source>
</evidence>
<dbReference type="InterPro" id="IPR038352">
    <property type="entry name" value="Imelysin_sf"/>
</dbReference>
<evidence type="ECO:0000256" key="5">
    <source>
        <dbReference type="ARBA" id="ARBA00023002"/>
    </source>
</evidence>
<feature type="domain" description="Cytochrome c" evidence="8">
    <location>
        <begin position="439"/>
        <end position="580"/>
    </location>
</feature>
<dbReference type="InterPro" id="IPR004852">
    <property type="entry name" value="Di-haem_cyt_c_peroxidsae"/>
</dbReference>
<keyword evidence="3 7" id="KW-0479">Metal-binding</keyword>
<name>A0ABT6Y799_9BACT</name>
<dbReference type="InterPro" id="IPR036909">
    <property type="entry name" value="Cyt_c-like_dom_sf"/>
</dbReference>
<dbReference type="InterPro" id="IPR051395">
    <property type="entry name" value="Cytochrome_c_Peroxidase/MauG"/>
</dbReference>
<gene>
    <name evidence="9" type="ORF">QM524_09480</name>
</gene>
<evidence type="ECO:0000313" key="9">
    <source>
        <dbReference type="EMBL" id="MDI9859439.1"/>
    </source>
</evidence>
<keyword evidence="2 7" id="KW-0349">Heme</keyword>
<sequence length="582" mass="65833">MKKYTLLFFISLLWSCKPEDPTIAFKKQMAVDLGILNEKVSKLQQTVVTKQPQDSIQNAFLQARIAYKKIEFITEYFMPSATRLVNGAPLNEIEIEENMINEPGGFQVIEEYVFPKIDTANHQELIHQINKLQTELKRYQTLQDLEYLPSQCLDAARLELFRISSLGLSGFDTPLSQNKIAESKAALAHLPKYLDIFGEVDKDLAQTFSESIQFLETQKSESFDAMTCIKQYIQPLTKSLVNWQKLQEIAPMKDTRILSVEASSYFDTNAFSGDFYTHNAESYSNPAKSELGQMLFFDPVLSNGNGISCGTCHQPDKAFTDGLKKAKGISGKQVQRNTPTLMYAGLQSKQFYDLSVSSLEEQAEKVVHNPLEMKGNLEKALSLIEKDEKYKQAIQKAFPKVSKLETRHLRNAIASYVRSLSPFNSRFDQYMKGKGILDETEKVGFNLFMGKAKCGTCHFFPLFNGTVPPDFQKTESEVLGVFDQPRSKTIDKDLGRGTYNPQIADWHFAFKTPTIRNIEKTAPYMHNGAYQDLNSVIDFYDHGGALGLGIKLENQTLSDEQLKLSKAEKTALIAFLKTLTDR</sequence>
<dbReference type="RefSeq" id="WP_283344384.1">
    <property type="nucleotide sequence ID" value="NZ_JASHIF010000008.1"/>
</dbReference>
<feature type="domain" description="Cytochrome c" evidence="8">
    <location>
        <begin position="287"/>
        <end position="421"/>
    </location>
</feature>
<dbReference type="InterPro" id="IPR009056">
    <property type="entry name" value="Cyt_c-like_dom"/>
</dbReference>
<dbReference type="Gene3D" id="1.20.1420.20">
    <property type="entry name" value="M75 peptidase, HXXE motif"/>
    <property type="match status" value="1"/>
</dbReference>
<dbReference type="EMBL" id="JASHIF010000008">
    <property type="protein sequence ID" value="MDI9859439.1"/>
    <property type="molecule type" value="Genomic_DNA"/>
</dbReference>
<dbReference type="PANTHER" id="PTHR30600">
    <property type="entry name" value="CYTOCHROME C PEROXIDASE-RELATED"/>
    <property type="match status" value="1"/>
</dbReference>
<dbReference type="PROSITE" id="PS51007">
    <property type="entry name" value="CYTC"/>
    <property type="match status" value="2"/>
</dbReference>
<proteinExistence type="predicted"/>
<keyword evidence="5" id="KW-0560">Oxidoreductase</keyword>
<keyword evidence="10" id="KW-1185">Reference proteome</keyword>
<evidence type="ECO:0000259" key="8">
    <source>
        <dbReference type="PROSITE" id="PS51007"/>
    </source>
</evidence>
<dbReference type="Pfam" id="PF03150">
    <property type="entry name" value="CCP_MauG"/>
    <property type="match status" value="1"/>
</dbReference>
<evidence type="ECO:0000256" key="3">
    <source>
        <dbReference type="ARBA" id="ARBA00022723"/>
    </source>
</evidence>
<evidence type="ECO:0000313" key="10">
    <source>
        <dbReference type="Proteomes" id="UP001236507"/>
    </source>
</evidence>
<protein>
    <submittedName>
        <fullName evidence="9">Cytochrome c peroxidase</fullName>
    </submittedName>
</protein>
<comment type="subcellular location">
    <subcellularLocation>
        <location evidence="1">Cell envelope</location>
    </subcellularLocation>
</comment>
<organism evidence="9 10">
    <name type="scientific">Flectobacillus roseus</name>
    <dbReference type="NCBI Taxonomy" id="502259"/>
    <lineage>
        <taxon>Bacteria</taxon>
        <taxon>Pseudomonadati</taxon>
        <taxon>Bacteroidota</taxon>
        <taxon>Cytophagia</taxon>
        <taxon>Cytophagales</taxon>
        <taxon>Flectobacillaceae</taxon>
        <taxon>Flectobacillus</taxon>
    </lineage>
</organism>